<gene>
    <name evidence="2" type="primary">BB_0439_3</name>
    <name evidence="2" type="ORF">g.42104</name>
</gene>
<organism evidence="2">
    <name type="scientific">Anthurium amnicola</name>
    <dbReference type="NCBI Taxonomy" id="1678845"/>
    <lineage>
        <taxon>Eukaryota</taxon>
        <taxon>Viridiplantae</taxon>
        <taxon>Streptophyta</taxon>
        <taxon>Embryophyta</taxon>
        <taxon>Tracheophyta</taxon>
        <taxon>Spermatophyta</taxon>
        <taxon>Magnoliopsida</taxon>
        <taxon>Liliopsida</taxon>
        <taxon>Araceae</taxon>
        <taxon>Pothoideae</taxon>
        <taxon>Potheae</taxon>
        <taxon>Anthurium</taxon>
    </lineage>
</organism>
<name>A0A1D1YRZ0_9ARAE</name>
<protein>
    <submittedName>
        <fullName evidence="2">Uncharacterized protein BB_0439</fullName>
    </submittedName>
</protein>
<accession>A0A1D1YRZ0</accession>
<reference evidence="2" key="1">
    <citation type="submission" date="2015-07" db="EMBL/GenBank/DDBJ databases">
        <title>Transcriptome Assembly of Anthurium amnicola.</title>
        <authorList>
            <person name="Suzuki J."/>
        </authorList>
    </citation>
    <scope>NUCLEOTIDE SEQUENCE</scope>
</reference>
<dbReference type="AlphaFoldDB" id="A0A1D1YRZ0"/>
<evidence type="ECO:0000313" key="2">
    <source>
        <dbReference type="EMBL" id="JAT57423.1"/>
    </source>
</evidence>
<dbReference type="EMBL" id="GDJX01010513">
    <property type="protein sequence ID" value="JAT57423.1"/>
    <property type="molecule type" value="Transcribed_RNA"/>
</dbReference>
<proteinExistence type="predicted"/>
<keyword evidence="1" id="KW-0175">Coiled coil</keyword>
<feature type="coiled-coil region" evidence="1">
    <location>
        <begin position="64"/>
        <end position="98"/>
    </location>
</feature>
<sequence>MTDKGPWNNPEITDTLQEYREKGIECNKELPSRTTLVEYVVSQDTDHLPALQKQCNVDCKAQQILALETELEEIELILQSLVSKHNKLVNSVKQLKELISS</sequence>
<evidence type="ECO:0000256" key="1">
    <source>
        <dbReference type="SAM" id="Coils"/>
    </source>
</evidence>